<dbReference type="EMBL" id="JAVDQY010000002">
    <property type="protein sequence ID" value="MDR6526664.1"/>
    <property type="molecule type" value="Genomic_DNA"/>
</dbReference>
<evidence type="ECO:0000256" key="1">
    <source>
        <dbReference type="SAM" id="Phobius"/>
    </source>
</evidence>
<dbReference type="Proteomes" id="UP001184861">
    <property type="component" value="Unassembled WGS sequence"/>
</dbReference>
<keyword evidence="1" id="KW-1133">Transmembrane helix</keyword>
<gene>
    <name evidence="2" type="ORF">J2787_002044</name>
</gene>
<proteinExistence type="predicted"/>
<name>A0AAE3YA70_9FLAO</name>
<keyword evidence="1" id="KW-0472">Membrane</keyword>
<feature type="transmembrane region" description="Helical" evidence="1">
    <location>
        <begin position="89"/>
        <end position="111"/>
    </location>
</feature>
<feature type="transmembrane region" description="Helical" evidence="1">
    <location>
        <begin position="63"/>
        <end position="83"/>
    </location>
</feature>
<reference evidence="2" key="1">
    <citation type="submission" date="2023-07" db="EMBL/GenBank/DDBJ databases">
        <title>Sorghum-associated microbial communities from plants grown in Nebraska, USA.</title>
        <authorList>
            <person name="Schachtman D."/>
        </authorList>
    </citation>
    <scope>NUCLEOTIDE SEQUENCE</scope>
    <source>
        <strain evidence="2">DS2360</strain>
    </source>
</reference>
<sequence>MKKYIIHLAPFIISLIWLVAECQTFNPIFLKGPEFLTFYLILLLGFYASVFGLRVFQETVSKTTFYGLAFIFGLGVLKLIRGIMLDKPIGFLVMILVLECIAGAVFIPSYFKNTRK</sequence>
<accession>A0AAE3YA70</accession>
<evidence type="ECO:0000313" key="2">
    <source>
        <dbReference type="EMBL" id="MDR6526664.1"/>
    </source>
</evidence>
<protein>
    <submittedName>
        <fullName evidence="2">Uncharacterized protein</fullName>
    </submittedName>
</protein>
<comment type="caution">
    <text evidence="2">The sequence shown here is derived from an EMBL/GenBank/DDBJ whole genome shotgun (WGS) entry which is preliminary data.</text>
</comment>
<feature type="transmembrane region" description="Helical" evidence="1">
    <location>
        <begin position="38"/>
        <end position="56"/>
    </location>
</feature>
<organism evidence="2 3">
    <name type="scientific">Chryseobacterium rhizosphaerae</name>
    <dbReference type="NCBI Taxonomy" id="395937"/>
    <lineage>
        <taxon>Bacteria</taxon>
        <taxon>Pseudomonadati</taxon>
        <taxon>Bacteroidota</taxon>
        <taxon>Flavobacteriia</taxon>
        <taxon>Flavobacteriales</taxon>
        <taxon>Weeksellaceae</taxon>
        <taxon>Chryseobacterium group</taxon>
        <taxon>Chryseobacterium</taxon>
    </lineage>
</organism>
<dbReference type="AlphaFoldDB" id="A0AAE3YA70"/>
<keyword evidence="1" id="KW-0812">Transmembrane</keyword>
<evidence type="ECO:0000313" key="3">
    <source>
        <dbReference type="Proteomes" id="UP001184861"/>
    </source>
</evidence>
<dbReference type="RefSeq" id="WP_309946153.1">
    <property type="nucleotide sequence ID" value="NZ_JAVDQY010000002.1"/>
</dbReference>